<proteinExistence type="predicted"/>
<protein>
    <submittedName>
        <fullName evidence="1">Uncharacterized protein</fullName>
    </submittedName>
</protein>
<dbReference type="EMBL" id="SNRW01036586">
    <property type="protein sequence ID" value="KAA6354281.1"/>
    <property type="molecule type" value="Genomic_DNA"/>
</dbReference>
<feature type="non-terminal residue" evidence="1">
    <location>
        <position position="110"/>
    </location>
</feature>
<dbReference type="AlphaFoldDB" id="A0A5J4T9D7"/>
<evidence type="ECO:0000313" key="2">
    <source>
        <dbReference type="Proteomes" id="UP000324800"/>
    </source>
</evidence>
<sequence length="110" mass="12629">MNQRESQLMEQITMETKINLRTQSNQNISLTETIDSERMTAGRSYRPLSTEKRITRSISQIYPPTLLFSMQTGQIDSEETVAGRGYRQQPKKMGTQTIRQSIILAMKTIS</sequence>
<gene>
    <name evidence="1" type="ORF">EZS28_050191</name>
</gene>
<organism evidence="1 2">
    <name type="scientific">Streblomastix strix</name>
    <dbReference type="NCBI Taxonomy" id="222440"/>
    <lineage>
        <taxon>Eukaryota</taxon>
        <taxon>Metamonada</taxon>
        <taxon>Preaxostyla</taxon>
        <taxon>Oxymonadida</taxon>
        <taxon>Streblomastigidae</taxon>
        <taxon>Streblomastix</taxon>
    </lineage>
</organism>
<reference evidence="1 2" key="1">
    <citation type="submission" date="2019-03" db="EMBL/GenBank/DDBJ databases">
        <title>Single cell metagenomics reveals metabolic interactions within the superorganism composed of flagellate Streblomastix strix and complex community of Bacteroidetes bacteria on its surface.</title>
        <authorList>
            <person name="Treitli S.C."/>
            <person name="Kolisko M."/>
            <person name="Husnik F."/>
            <person name="Keeling P."/>
            <person name="Hampl V."/>
        </authorList>
    </citation>
    <scope>NUCLEOTIDE SEQUENCE [LARGE SCALE GENOMIC DNA]</scope>
    <source>
        <strain evidence="1">ST1C</strain>
    </source>
</reference>
<comment type="caution">
    <text evidence="1">The sequence shown here is derived from an EMBL/GenBank/DDBJ whole genome shotgun (WGS) entry which is preliminary data.</text>
</comment>
<evidence type="ECO:0000313" key="1">
    <source>
        <dbReference type="EMBL" id="KAA6354281.1"/>
    </source>
</evidence>
<dbReference type="Proteomes" id="UP000324800">
    <property type="component" value="Unassembled WGS sequence"/>
</dbReference>
<name>A0A5J4T9D7_9EUKA</name>
<accession>A0A5J4T9D7</accession>